<keyword evidence="5" id="KW-1185">Reference proteome</keyword>
<dbReference type="Pfam" id="PF00708">
    <property type="entry name" value="Acylphosphatase"/>
    <property type="match status" value="1"/>
</dbReference>
<comment type="caution">
    <text evidence="4">The sequence shown here is derived from an EMBL/GenBank/DDBJ whole genome shotgun (WGS) entry which is preliminary data.</text>
</comment>
<dbReference type="EMBL" id="DAKRPA010000143">
    <property type="protein sequence ID" value="DAZ97213.1"/>
    <property type="molecule type" value="Genomic_DNA"/>
</dbReference>
<name>A0AAV2YUZ6_9STRA</name>
<feature type="active site" evidence="1">
    <location>
        <position position="29"/>
    </location>
</feature>
<comment type="catalytic activity">
    <reaction evidence="1">
        <text>an acyl phosphate + H2O = a carboxylate + phosphate + H(+)</text>
        <dbReference type="Rhea" id="RHEA:14965"/>
        <dbReference type="ChEBI" id="CHEBI:15377"/>
        <dbReference type="ChEBI" id="CHEBI:15378"/>
        <dbReference type="ChEBI" id="CHEBI:29067"/>
        <dbReference type="ChEBI" id="CHEBI:43474"/>
        <dbReference type="ChEBI" id="CHEBI:59918"/>
        <dbReference type="EC" id="3.6.1.7"/>
    </reaction>
</comment>
<reference evidence="4" key="1">
    <citation type="submission" date="2022-11" db="EMBL/GenBank/DDBJ databases">
        <authorList>
            <person name="Morgan W.R."/>
            <person name="Tartar A."/>
        </authorList>
    </citation>
    <scope>NUCLEOTIDE SEQUENCE</scope>
    <source>
        <strain evidence="4">ARSEF 373</strain>
    </source>
</reference>
<dbReference type="GO" id="GO:0003998">
    <property type="term" value="F:acylphosphatase activity"/>
    <property type="evidence" value="ECO:0007669"/>
    <property type="project" value="UniProtKB-EC"/>
</dbReference>
<dbReference type="InterPro" id="IPR036046">
    <property type="entry name" value="Acylphosphatase-like_dom_sf"/>
</dbReference>
<evidence type="ECO:0000256" key="2">
    <source>
        <dbReference type="RuleBase" id="RU004168"/>
    </source>
</evidence>
<reference evidence="4" key="2">
    <citation type="journal article" date="2023" name="Microbiol Resour">
        <title>Decontamination and Annotation of the Draft Genome Sequence of the Oomycete Lagenidium giganteum ARSEF 373.</title>
        <authorList>
            <person name="Morgan W.R."/>
            <person name="Tartar A."/>
        </authorList>
    </citation>
    <scope>NUCLEOTIDE SEQUENCE</scope>
    <source>
        <strain evidence="4">ARSEF 373</strain>
    </source>
</reference>
<evidence type="ECO:0000259" key="3">
    <source>
        <dbReference type="PROSITE" id="PS51160"/>
    </source>
</evidence>
<gene>
    <name evidence="4" type="ORF">N0F65_003844</name>
</gene>
<accession>A0AAV2YUZ6</accession>
<dbReference type="EC" id="3.6.1.7" evidence="1"/>
<evidence type="ECO:0000313" key="5">
    <source>
        <dbReference type="Proteomes" id="UP001146120"/>
    </source>
</evidence>
<dbReference type="InterPro" id="IPR001792">
    <property type="entry name" value="Acylphosphatase-like_dom"/>
</dbReference>
<dbReference type="PROSITE" id="PS51160">
    <property type="entry name" value="ACYLPHOSPHATASE_3"/>
    <property type="match status" value="1"/>
</dbReference>
<evidence type="ECO:0000256" key="1">
    <source>
        <dbReference type="PROSITE-ProRule" id="PRU00520"/>
    </source>
</evidence>
<protein>
    <recommendedName>
        <fullName evidence="1">acylphosphatase</fullName>
        <ecNumber evidence="1">3.6.1.7</ecNumber>
    </recommendedName>
</protein>
<feature type="active site" evidence="1">
    <location>
        <position position="47"/>
    </location>
</feature>
<dbReference type="SUPFAM" id="SSF54975">
    <property type="entry name" value="Acylphosphatase/BLUF domain-like"/>
    <property type="match status" value="1"/>
</dbReference>
<feature type="domain" description="Acylphosphatase-like" evidence="3">
    <location>
        <begin position="14"/>
        <end position="107"/>
    </location>
</feature>
<evidence type="ECO:0000313" key="4">
    <source>
        <dbReference type="EMBL" id="DAZ97213.1"/>
    </source>
</evidence>
<dbReference type="AlphaFoldDB" id="A0AAV2YUZ6"/>
<organism evidence="4 5">
    <name type="scientific">Lagenidium giganteum</name>
    <dbReference type="NCBI Taxonomy" id="4803"/>
    <lineage>
        <taxon>Eukaryota</taxon>
        <taxon>Sar</taxon>
        <taxon>Stramenopiles</taxon>
        <taxon>Oomycota</taxon>
        <taxon>Peronosporomycetes</taxon>
        <taxon>Pythiales</taxon>
        <taxon>Pythiaceae</taxon>
    </lineage>
</organism>
<keyword evidence="1" id="KW-0378">Hydrolase</keyword>
<dbReference type="Gene3D" id="3.30.70.100">
    <property type="match status" value="1"/>
</dbReference>
<comment type="similarity">
    <text evidence="2">Belongs to the acylphosphatase family.</text>
</comment>
<proteinExistence type="inferred from homology"/>
<dbReference type="Proteomes" id="UP001146120">
    <property type="component" value="Unassembled WGS sequence"/>
</dbReference>
<sequence>MAECDNNDADEHSMRFFDVRGRVQKVMFRQTVIRAMIKRGLDGGASNDKVDKKLVHLTLAGPNESIDELIQVLASGKPINDWGAQVKSISELDAAHGKPIDKHQVTTQNVDSHKWNPNVVMYI</sequence>